<evidence type="ECO:0000256" key="3">
    <source>
        <dbReference type="ARBA" id="ARBA00022989"/>
    </source>
</evidence>
<dbReference type="Pfam" id="PF13520">
    <property type="entry name" value="AA_permease_2"/>
    <property type="match status" value="2"/>
</dbReference>
<evidence type="ECO:0000256" key="5">
    <source>
        <dbReference type="SAM" id="Phobius"/>
    </source>
</evidence>
<feature type="transmembrane region" description="Helical" evidence="5">
    <location>
        <begin position="402"/>
        <end position="422"/>
    </location>
</feature>
<dbReference type="PIRSF" id="PIRSF006060">
    <property type="entry name" value="AA_transporter"/>
    <property type="match status" value="1"/>
</dbReference>
<dbReference type="GO" id="GO:0000821">
    <property type="term" value="P:regulation of arginine metabolic process"/>
    <property type="evidence" value="ECO:0007669"/>
    <property type="project" value="TreeGrafter"/>
</dbReference>
<evidence type="ECO:0000256" key="4">
    <source>
        <dbReference type="ARBA" id="ARBA00023136"/>
    </source>
</evidence>
<feature type="transmembrane region" description="Helical" evidence="5">
    <location>
        <begin position="315"/>
        <end position="334"/>
    </location>
</feature>
<dbReference type="PANTHER" id="PTHR11785">
    <property type="entry name" value="AMINO ACID TRANSPORTER"/>
    <property type="match status" value="1"/>
</dbReference>
<feature type="transmembrane region" description="Helical" evidence="5">
    <location>
        <begin position="376"/>
        <end position="396"/>
    </location>
</feature>
<dbReference type="GO" id="GO:0016020">
    <property type="term" value="C:membrane"/>
    <property type="evidence" value="ECO:0007669"/>
    <property type="project" value="UniProtKB-SubCell"/>
</dbReference>
<evidence type="ECO:0000313" key="6">
    <source>
        <dbReference type="Ensembl" id="ENSCCRP00015001107.1"/>
    </source>
</evidence>
<dbReference type="InterPro" id="IPR050598">
    <property type="entry name" value="AminoAcid_Transporter"/>
</dbReference>
<evidence type="ECO:0000256" key="1">
    <source>
        <dbReference type="ARBA" id="ARBA00004141"/>
    </source>
</evidence>
<dbReference type="Ensembl" id="ENSCCRT00015001187.1">
    <property type="protein sequence ID" value="ENSCCRP00015001107.1"/>
    <property type="gene ID" value="ENSCCRG00015000720.1"/>
</dbReference>
<accession>A0A8C1S2S9</accession>
<dbReference type="GO" id="GO:0015174">
    <property type="term" value="F:basic amino acid transmembrane transporter activity"/>
    <property type="evidence" value="ECO:0007669"/>
    <property type="project" value="TreeGrafter"/>
</dbReference>
<dbReference type="FunFam" id="1.20.1740.10:FF:000056">
    <property type="entry name" value="Y+L amino acid transporter 2"/>
    <property type="match status" value="1"/>
</dbReference>
<dbReference type="InterPro" id="IPR002293">
    <property type="entry name" value="AA/rel_permease1"/>
</dbReference>
<feature type="transmembrane region" description="Helical" evidence="5">
    <location>
        <begin position="136"/>
        <end position="154"/>
    </location>
</feature>
<dbReference type="Proteomes" id="UP000694700">
    <property type="component" value="Unplaced"/>
</dbReference>
<evidence type="ECO:0000256" key="2">
    <source>
        <dbReference type="ARBA" id="ARBA00022692"/>
    </source>
</evidence>
<organism evidence="6 7">
    <name type="scientific">Cyprinus carpio</name>
    <name type="common">Common carp</name>
    <dbReference type="NCBI Taxonomy" id="7962"/>
    <lineage>
        <taxon>Eukaryota</taxon>
        <taxon>Metazoa</taxon>
        <taxon>Chordata</taxon>
        <taxon>Craniata</taxon>
        <taxon>Vertebrata</taxon>
        <taxon>Euteleostomi</taxon>
        <taxon>Actinopterygii</taxon>
        <taxon>Neopterygii</taxon>
        <taxon>Teleostei</taxon>
        <taxon>Ostariophysi</taxon>
        <taxon>Cypriniformes</taxon>
        <taxon>Cyprinidae</taxon>
        <taxon>Cyprininae</taxon>
        <taxon>Cyprinus</taxon>
    </lineage>
</organism>
<keyword evidence="4 5" id="KW-0472">Membrane</keyword>
<sequence>MGDADSTGSMRLKQEISLLHGVCLIVGNMIGSGIFVSPIGVLEQTGSYGLSLVVWVIGGIFSVFGALCYAELGTTIRKSGASYAYILESFGGFLAFIRLWTSLMIVEPACQAVIALTFANYLVKPFFPTCPAPNDAVRLIAALIIGLLTFVNCMKVKWGAILQVISTVAKVLALIVIIIAGMIVLAQGKTNNFRDSFENSKLDPGNMALALYAALYSYSGWDTLNFITEEIKNPERYLLIIGHNEKYITLLLLYLTQTFADYVLGYASWLIPLSVAISCYGGLNSSIISASRLFFVGSREGHLPSILCMIHVKRYTPIPALLFNGGMSLIFLCVKDVFQLINYFSFNYWLFIGLSIGSQIYLRIKAPDLPRPVKLSLFFPIVYCLCSVFLVVVPLYSDTVNSLVGIFVALSGAPVYYICVYLPPSSRPAFLGHMLSEFAALTEFSKTQKWYFKLKFLQTVNESLN</sequence>
<feature type="transmembrane region" description="Helical" evidence="5">
    <location>
        <begin position="161"/>
        <end position="187"/>
    </location>
</feature>
<dbReference type="AlphaFoldDB" id="A0A8C1S2S9"/>
<feature type="transmembrane region" description="Helical" evidence="5">
    <location>
        <begin position="18"/>
        <end position="42"/>
    </location>
</feature>
<evidence type="ECO:0000313" key="7">
    <source>
        <dbReference type="Proteomes" id="UP000694700"/>
    </source>
</evidence>
<reference evidence="6" key="1">
    <citation type="submission" date="2025-08" db="UniProtKB">
        <authorList>
            <consortium name="Ensembl"/>
        </authorList>
    </citation>
    <scope>IDENTIFICATION</scope>
</reference>
<dbReference type="Gene3D" id="1.20.1740.10">
    <property type="entry name" value="Amino acid/polyamine transporter I"/>
    <property type="match status" value="1"/>
</dbReference>
<proteinExistence type="predicted"/>
<name>A0A8C1S2S9_CYPCA</name>
<keyword evidence="2 5" id="KW-0812">Transmembrane</keyword>
<dbReference type="GO" id="GO:0015179">
    <property type="term" value="F:L-amino acid transmembrane transporter activity"/>
    <property type="evidence" value="ECO:0007669"/>
    <property type="project" value="TreeGrafter"/>
</dbReference>
<comment type="subcellular location">
    <subcellularLocation>
        <location evidence="1">Membrane</location>
        <topology evidence="1">Multi-pass membrane protein</topology>
    </subcellularLocation>
</comment>
<feature type="transmembrane region" description="Helical" evidence="5">
    <location>
        <begin position="82"/>
        <end position="100"/>
    </location>
</feature>
<feature type="transmembrane region" description="Helical" evidence="5">
    <location>
        <begin position="48"/>
        <end position="70"/>
    </location>
</feature>
<dbReference type="PANTHER" id="PTHR11785:SF517">
    <property type="entry name" value="SI:DKEYP-120H9.1"/>
    <property type="match status" value="1"/>
</dbReference>
<protein>
    <submittedName>
        <fullName evidence="6">Si:dkeyp-120h9.1</fullName>
    </submittedName>
</protein>
<feature type="transmembrane region" description="Helical" evidence="5">
    <location>
        <begin position="346"/>
        <end position="364"/>
    </location>
</feature>
<keyword evidence="3 5" id="KW-1133">Transmembrane helix</keyword>